<evidence type="ECO:0000313" key="3">
    <source>
        <dbReference type="Proteomes" id="UP000184085"/>
    </source>
</evidence>
<dbReference type="RefSeq" id="WP_072702466.1">
    <property type="nucleotide sequence ID" value="NZ_FMJB01000011.1"/>
</dbReference>
<name>A0A1M4MW84_9RHOB</name>
<evidence type="ECO:0000256" key="1">
    <source>
        <dbReference type="ARBA" id="ARBA00022679"/>
    </source>
</evidence>
<evidence type="ECO:0008006" key="4">
    <source>
        <dbReference type="Google" id="ProtNLM"/>
    </source>
</evidence>
<dbReference type="InterPro" id="IPR037359">
    <property type="entry name" value="NST/OST"/>
</dbReference>
<dbReference type="Proteomes" id="UP000184085">
    <property type="component" value="Unassembled WGS sequence"/>
</dbReference>
<dbReference type="SUPFAM" id="SSF52540">
    <property type="entry name" value="P-loop containing nucleoside triphosphate hydrolases"/>
    <property type="match status" value="1"/>
</dbReference>
<proteinExistence type="predicted"/>
<dbReference type="AlphaFoldDB" id="A0A1M4MW84"/>
<evidence type="ECO:0000313" key="2">
    <source>
        <dbReference type="EMBL" id="SCM65968.1"/>
    </source>
</evidence>
<gene>
    <name evidence="2" type="ORF">KARMA_0139</name>
</gene>
<reference evidence="3" key="1">
    <citation type="submission" date="2016-09" db="EMBL/GenBank/DDBJ databases">
        <authorList>
            <person name="Wibberg D."/>
        </authorList>
    </citation>
    <scope>NUCLEOTIDE SEQUENCE [LARGE SCALE GENOMIC DNA]</scope>
</reference>
<dbReference type="Gene3D" id="3.40.50.300">
    <property type="entry name" value="P-loop containing nucleotide triphosphate hydrolases"/>
    <property type="match status" value="1"/>
</dbReference>
<dbReference type="GO" id="GO:0008146">
    <property type="term" value="F:sulfotransferase activity"/>
    <property type="evidence" value="ECO:0007669"/>
    <property type="project" value="InterPro"/>
</dbReference>
<dbReference type="PANTHER" id="PTHR10605:SF56">
    <property type="entry name" value="BIFUNCTIONAL HEPARAN SULFATE N-DEACETYLASE_N-SULFOTRANSFERASE"/>
    <property type="match status" value="1"/>
</dbReference>
<protein>
    <recommendedName>
        <fullName evidence="4">Sulfotransferase family protein</fullName>
    </recommendedName>
</protein>
<dbReference type="PANTHER" id="PTHR10605">
    <property type="entry name" value="HEPARAN SULFATE SULFOTRANSFERASE"/>
    <property type="match status" value="1"/>
</dbReference>
<dbReference type="EMBL" id="FMJB01000011">
    <property type="protein sequence ID" value="SCM65968.1"/>
    <property type="molecule type" value="Genomic_DNA"/>
</dbReference>
<keyword evidence="1" id="KW-0808">Transferase</keyword>
<dbReference type="InterPro" id="IPR027417">
    <property type="entry name" value="P-loop_NTPase"/>
</dbReference>
<organism evidence="2 3">
    <name type="scientific">Donghicola eburneus</name>
    <dbReference type="NCBI Taxonomy" id="393278"/>
    <lineage>
        <taxon>Bacteria</taxon>
        <taxon>Pseudomonadati</taxon>
        <taxon>Pseudomonadota</taxon>
        <taxon>Alphaproteobacteria</taxon>
        <taxon>Rhodobacterales</taxon>
        <taxon>Roseobacteraceae</taxon>
        <taxon>Donghicola</taxon>
    </lineage>
</organism>
<sequence length="294" mass="33962">MRKQPTVLIGLGATKSGTTWLYHYLADHPQCHVRSRKELHYFDNLDPEGLEKERQKVARKAEELGRRTETAKGGMRARVRERFDDALDWLLVLNEDDEDRDYAYLCFLKAGRQGKPVVADITPSYGIQSEDVYRRMIGLTDDVRFLYLMRDPVARLWSHVRMNAEKAKKKKPFDVHCAEMLQSALAGDLPEMRARGDYATALERASTLPEGKFLAVFYEDIFEKDGLERICAFAGLDYVPADLSVKHHEGKSLKMTAEQERAAFEILRPQYEGVREKMGTLPRKWQDRVEQFSN</sequence>
<accession>A0A1M4MW84</accession>
<keyword evidence="3" id="KW-1185">Reference proteome</keyword>
<dbReference type="Pfam" id="PF13469">
    <property type="entry name" value="Sulfotransfer_3"/>
    <property type="match status" value="1"/>
</dbReference>